<feature type="coiled-coil region" evidence="2">
    <location>
        <begin position="185"/>
        <end position="212"/>
    </location>
</feature>
<dbReference type="STRING" id="203122.Sde_1958"/>
<evidence type="ECO:0000313" key="4">
    <source>
        <dbReference type="EMBL" id="ABD81218.1"/>
    </source>
</evidence>
<dbReference type="InterPro" id="IPR003423">
    <property type="entry name" value="OMP_efflux"/>
</dbReference>
<dbReference type="InterPro" id="IPR010131">
    <property type="entry name" value="MdtP/NodT-like"/>
</dbReference>
<dbReference type="EMBL" id="CP000282">
    <property type="protein sequence ID" value="ABD81218.1"/>
    <property type="molecule type" value="Genomic_DNA"/>
</dbReference>
<accession>Q21JB1</accession>
<dbReference type="OrthoDB" id="9791261at2"/>
<keyword evidence="2" id="KW-0175">Coiled coil</keyword>
<dbReference type="PANTHER" id="PTHR30203">
    <property type="entry name" value="OUTER MEMBRANE CATION EFFLUX PROTEIN"/>
    <property type="match status" value="1"/>
</dbReference>
<dbReference type="PANTHER" id="PTHR30203:SF24">
    <property type="entry name" value="BLR4935 PROTEIN"/>
    <property type="match status" value="1"/>
</dbReference>
<dbReference type="GO" id="GO:0015562">
    <property type="term" value="F:efflux transmembrane transporter activity"/>
    <property type="evidence" value="ECO:0007669"/>
    <property type="project" value="InterPro"/>
</dbReference>
<evidence type="ECO:0000256" key="1">
    <source>
        <dbReference type="ARBA" id="ARBA00007613"/>
    </source>
</evidence>
<sequence length="422" mass="46348">MRDSILYRCRRTWLWLAFLLCSSTPALGAENADTLTLKKALALTLTHNPQLYQYRFSNEALNAQRQTNALRPALALELEVENFAGSGSNQGLDAAETTLALSSAIELGGKRQARLSYADARINQVEWEQQAATLDVLGALTEVYIEGLATQANIQLAEESLTLSQSLLKTVKTRSARGATPEAEVMRAQAALTRAEIRLAALQEQFERHKVQLVRFWGETTANFATLEGSLYNFAATNSFNQLYARVQTSPAIQVLASEARIRDAQVSLARANGRSDLSWRVGVKRFEETGDSAFTAGLSIPLFSGKRSNGEVKAALANRNAVDYAQKDRLLQLHARLFEAWSLRKQSISAANLTRKVAIPALEKALRLTTEGFESGRYRYLDLIAAQEELLASKQALIDAATTALVSQAVIEKLTSEALNP</sequence>
<evidence type="ECO:0000256" key="2">
    <source>
        <dbReference type="SAM" id="Coils"/>
    </source>
</evidence>
<dbReference type="Pfam" id="PF02321">
    <property type="entry name" value="OEP"/>
    <property type="match status" value="2"/>
</dbReference>
<organism evidence="4 5">
    <name type="scientific">Saccharophagus degradans (strain 2-40 / ATCC 43961 / DSM 17024)</name>
    <dbReference type="NCBI Taxonomy" id="203122"/>
    <lineage>
        <taxon>Bacteria</taxon>
        <taxon>Pseudomonadati</taxon>
        <taxon>Pseudomonadota</taxon>
        <taxon>Gammaproteobacteria</taxon>
        <taxon>Cellvibrionales</taxon>
        <taxon>Cellvibrionaceae</taxon>
        <taxon>Saccharophagus</taxon>
    </lineage>
</organism>
<dbReference type="Proteomes" id="UP000001947">
    <property type="component" value="Chromosome"/>
</dbReference>
<gene>
    <name evidence="4" type="ordered locus">Sde_1958</name>
</gene>
<keyword evidence="3" id="KW-0732">Signal</keyword>
<dbReference type="eggNOG" id="COG1538">
    <property type="taxonomic scope" value="Bacteria"/>
</dbReference>
<name>Q21JB1_SACD2</name>
<feature type="signal peptide" evidence="3">
    <location>
        <begin position="1"/>
        <end position="28"/>
    </location>
</feature>
<proteinExistence type="inferred from homology"/>
<dbReference type="AlphaFoldDB" id="Q21JB1"/>
<reference evidence="4 5" key="1">
    <citation type="journal article" date="2008" name="PLoS Genet.">
        <title>Complete genome sequence of the complex carbohydrate-degrading marine bacterium, Saccharophagus degradans strain 2-40 T.</title>
        <authorList>
            <person name="Weiner R.M."/>
            <person name="Taylor L.E.II."/>
            <person name="Henrissat B."/>
            <person name="Hauser L."/>
            <person name="Land M."/>
            <person name="Coutinho P.M."/>
            <person name="Rancurel C."/>
            <person name="Saunders E.H."/>
            <person name="Longmire A.G."/>
            <person name="Zhang H."/>
            <person name="Bayer E.A."/>
            <person name="Gilbert H.J."/>
            <person name="Larimer F."/>
            <person name="Zhulin I.B."/>
            <person name="Ekborg N.A."/>
            <person name="Lamed R."/>
            <person name="Richardson P.M."/>
            <person name="Borovok I."/>
            <person name="Hutcheson S."/>
        </authorList>
    </citation>
    <scope>NUCLEOTIDE SEQUENCE [LARGE SCALE GENOMIC DNA]</scope>
    <source>
        <strain evidence="5">2-40 / ATCC 43961 / DSM 17024</strain>
    </source>
</reference>
<dbReference type="GeneID" id="98613634"/>
<protein>
    <submittedName>
        <fullName evidence="4">Outer membrane efflux protein</fullName>
    </submittedName>
</protein>
<evidence type="ECO:0000256" key="3">
    <source>
        <dbReference type="SAM" id="SignalP"/>
    </source>
</evidence>
<comment type="similarity">
    <text evidence="1">Belongs to the outer membrane factor (OMF) (TC 1.B.17) family.</text>
</comment>
<dbReference type="SUPFAM" id="SSF56954">
    <property type="entry name" value="Outer membrane efflux proteins (OEP)"/>
    <property type="match status" value="1"/>
</dbReference>
<evidence type="ECO:0000313" key="5">
    <source>
        <dbReference type="Proteomes" id="UP000001947"/>
    </source>
</evidence>
<keyword evidence="5" id="KW-1185">Reference proteome</keyword>
<feature type="chain" id="PRO_5004200114" evidence="3">
    <location>
        <begin position="29"/>
        <end position="422"/>
    </location>
</feature>
<dbReference type="HOGENOM" id="CLU_012817_14_2_6"/>
<dbReference type="Gene3D" id="1.20.1600.10">
    <property type="entry name" value="Outer membrane efflux proteins (OEP)"/>
    <property type="match status" value="1"/>
</dbReference>
<dbReference type="RefSeq" id="WP_011468436.1">
    <property type="nucleotide sequence ID" value="NC_007912.1"/>
</dbReference>
<dbReference type="KEGG" id="sde:Sde_1958"/>